<gene>
    <name evidence="4" type="ORF">HHI36_016150</name>
</gene>
<feature type="region of interest" description="Disordered" evidence="3">
    <location>
        <begin position="1"/>
        <end position="29"/>
    </location>
</feature>
<keyword evidence="2" id="KW-0677">Repeat</keyword>
<evidence type="ECO:0000313" key="5">
    <source>
        <dbReference type="Proteomes" id="UP001516400"/>
    </source>
</evidence>
<dbReference type="Proteomes" id="UP001516400">
    <property type="component" value="Unassembled WGS sequence"/>
</dbReference>
<dbReference type="InterPro" id="IPR050216">
    <property type="entry name" value="LRR_domain-containing"/>
</dbReference>
<accession>A0ABD2NJC7</accession>
<reference evidence="4 5" key="1">
    <citation type="journal article" date="2021" name="BMC Biol.">
        <title>Horizontally acquired antibacterial genes associated with adaptive radiation of ladybird beetles.</title>
        <authorList>
            <person name="Li H.S."/>
            <person name="Tang X.F."/>
            <person name="Huang Y.H."/>
            <person name="Xu Z.Y."/>
            <person name="Chen M.L."/>
            <person name="Du X.Y."/>
            <person name="Qiu B.Y."/>
            <person name="Chen P.T."/>
            <person name="Zhang W."/>
            <person name="Slipinski A."/>
            <person name="Escalona H.E."/>
            <person name="Waterhouse R.M."/>
            <person name="Zwick A."/>
            <person name="Pang H."/>
        </authorList>
    </citation>
    <scope>NUCLEOTIDE SEQUENCE [LARGE SCALE GENOMIC DNA]</scope>
    <source>
        <strain evidence="4">SYSU2018</strain>
    </source>
</reference>
<dbReference type="SUPFAM" id="SSF52058">
    <property type="entry name" value="L domain-like"/>
    <property type="match status" value="1"/>
</dbReference>
<sequence length="195" mass="22325">MPRHPKENKYENSTSNRRNHTFMSAEDQAAGKKSSWTELEITGTIRSLSPSLFKMSHLTALFLKNNCLLRLPSDICHLINLRTLDLSGNKLRTLPAELGELIHLRELQLSHNLLRILPYELGKLFNLMILGLTGNPLNKDLLSIYGEQNGTQKLLTFMLDNLQGKRNRFYSCGYSFAELNFSTEKFVRLSVNENL</sequence>
<dbReference type="FunFam" id="3.80.10.10:FF:000343">
    <property type="entry name" value="CCR4-NOT transcription complex subunit"/>
    <property type="match status" value="1"/>
</dbReference>
<dbReference type="Pfam" id="PF13855">
    <property type="entry name" value="LRR_8"/>
    <property type="match status" value="1"/>
</dbReference>
<proteinExistence type="predicted"/>
<dbReference type="EMBL" id="JABFTP020000124">
    <property type="protein sequence ID" value="KAL3278609.1"/>
    <property type="molecule type" value="Genomic_DNA"/>
</dbReference>
<dbReference type="InterPro" id="IPR032675">
    <property type="entry name" value="LRR_dom_sf"/>
</dbReference>
<dbReference type="Gene3D" id="3.80.10.10">
    <property type="entry name" value="Ribonuclease Inhibitor"/>
    <property type="match status" value="1"/>
</dbReference>
<name>A0ABD2NJC7_9CUCU</name>
<keyword evidence="1" id="KW-0433">Leucine-rich repeat</keyword>
<keyword evidence="5" id="KW-1185">Reference proteome</keyword>
<evidence type="ECO:0000256" key="3">
    <source>
        <dbReference type="SAM" id="MobiDB-lite"/>
    </source>
</evidence>
<feature type="compositionally biased region" description="Basic and acidic residues" evidence="3">
    <location>
        <begin position="1"/>
        <end position="10"/>
    </location>
</feature>
<evidence type="ECO:0008006" key="6">
    <source>
        <dbReference type="Google" id="ProtNLM"/>
    </source>
</evidence>
<dbReference type="InterPro" id="IPR001611">
    <property type="entry name" value="Leu-rich_rpt"/>
</dbReference>
<dbReference type="PANTHER" id="PTHR48051:SF1">
    <property type="entry name" value="RAS SUPPRESSOR PROTEIN 1"/>
    <property type="match status" value="1"/>
</dbReference>
<dbReference type="PANTHER" id="PTHR48051">
    <property type="match status" value="1"/>
</dbReference>
<evidence type="ECO:0000313" key="4">
    <source>
        <dbReference type="EMBL" id="KAL3278609.1"/>
    </source>
</evidence>
<evidence type="ECO:0000256" key="1">
    <source>
        <dbReference type="ARBA" id="ARBA00022614"/>
    </source>
</evidence>
<dbReference type="PROSITE" id="PS51450">
    <property type="entry name" value="LRR"/>
    <property type="match status" value="1"/>
</dbReference>
<protein>
    <recommendedName>
        <fullName evidence="6">CCR4-NOT transcription complex subunit 6-like</fullName>
    </recommendedName>
</protein>
<dbReference type="SMART" id="SM00369">
    <property type="entry name" value="LRR_TYP"/>
    <property type="match status" value="3"/>
</dbReference>
<comment type="caution">
    <text evidence="4">The sequence shown here is derived from an EMBL/GenBank/DDBJ whole genome shotgun (WGS) entry which is preliminary data.</text>
</comment>
<dbReference type="PRINTS" id="PR00019">
    <property type="entry name" value="LEURICHRPT"/>
</dbReference>
<dbReference type="Pfam" id="PF00560">
    <property type="entry name" value="LRR_1"/>
    <property type="match status" value="1"/>
</dbReference>
<dbReference type="AlphaFoldDB" id="A0ABD2NJC7"/>
<organism evidence="4 5">
    <name type="scientific">Cryptolaemus montrouzieri</name>
    <dbReference type="NCBI Taxonomy" id="559131"/>
    <lineage>
        <taxon>Eukaryota</taxon>
        <taxon>Metazoa</taxon>
        <taxon>Ecdysozoa</taxon>
        <taxon>Arthropoda</taxon>
        <taxon>Hexapoda</taxon>
        <taxon>Insecta</taxon>
        <taxon>Pterygota</taxon>
        <taxon>Neoptera</taxon>
        <taxon>Endopterygota</taxon>
        <taxon>Coleoptera</taxon>
        <taxon>Polyphaga</taxon>
        <taxon>Cucujiformia</taxon>
        <taxon>Coccinelloidea</taxon>
        <taxon>Coccinellidae</taxon>
        <taxon>Scymninae</taxon>
        <taxon>Scymnini</taxon>
        <taxon>Cryptolaemus</taxon>
    </lineage>
</organism>
<dbReference type="InterPro" id="IPR003591">
    <property type="entry name" value="Leu-rich_rpt_typical-subtyp"/>
</dbReference>
<evidence type="ECO:0000256" key="2">
    <source>
        <dbReference type="ARBA" id="ARBA00022737"/>
    </source>
</evidence>